<evidence type="ECO:0000313" key="3">
    <source>
        <dbReference type="EMBL" id="GAA1106999.1"/>
    </source>
</evidence>
<dbReference type="Proteomes" id="UP001501581">
    <property type="component" value="Unassembled WGS sequence"/>
</dbReference>
<reference evidence="4" key="1">
    <citation type="journal article" date="2019" name="Int. J. Syst. Evol. Microbiol.">
        <title>The Global Catalogue of Microorganisms (GCM) 10K type strain sequencing project: providing services to taxonomists for standard genome sequencing and annotation.</title>
        <authorList>
            <consortium name="The Broad Institute Genomics Platform"/>
            <consortium name="The Broad Institute Genome Sequencing Center for Infectious Disease"/>
            <person name="Wu L."/>
            <person name="Ma J."/>
        </authorList>
    </citation>
    <scope>NUCLEOTIDE SEQUENCE [LARGE SCALE GENOMIC DNA]</scope>
    <source>
        <strain evidence="4">JCM 13008</strain>
    </source>
</reference>
<protein>
    <submittedName>
        <fullName evidence="3">3-oxoacyl-ACP reductase</fullName>
    </submittedName>
</protein>
<dbReference type="SUPFAM" id="SSF51735">
    <property type="entry name" value="NAD(P)-binding Rossmann-fold domains"/>
    <property type="match status" value="1"/>
</dbReference>
<gene>
    <name evidence="3" type="ORF">GCM10009668_28580</name>
</gene>
<dbReference type="Pfam" id="PF13561">
    <property type="entry name" value="adh_short_C2"/>
    <property type="match status" value="1"/>
</dbReference>
<name>A0ABP4EFD0_9ACTN</name>
<dbReference type="InterPro" id="IPR002347">
    <property type="entry name" value="SDR_fam"/>
</dbReference>
<dbReference type="PRINTS" id="PR00081">
    <property type="entry name" value="GDHRDH"/>
</dbReference>
<dbReference type="EMBL" id="BAAALG010000011">
    <property type="protein sequence ID" value="GAA1106999.1"/>
    <property type="molecule type" value="Genomic_DNA"/>
</dbReference>
<dbReference type="Gene3D" id="3.40.50.720">
    <property type="entry name" value="NAD(P)-binding Rossmann-like Domain"/>
    <property type="match status" value="1"/>
</dbReference>
<dbReference type="CDD" id="cd05233">
    <property type="entry name" value="SDR_c"/>
    <property type="match status" value="1"/>
</dbReference>
<keyword evidence="2" id="KW-0560">Oxidoreductase</keyword>
<accession>A0ABP4EFD0</accession>
<organism evidence="3 4">
    <name type="scientific">Nocardioides dubius</name>
    <dbReference type="NCBI Taxonomy" id="317019"/>
    <lineage>
        <taxon>Bacteria</taxon>
        <taxon>Bacillati</taxon>
        <taxon>Actinomycetota</taxon>
        <taxon>Actinomycetes</taxon>
        <taxon>Propionibacteriales</taxon>
        <taxon>Nocardioidaceae</taxon>
        <taxon>Nocardioides</taxon>
    </lineage>
</organism>
<keyword evidence="4" id="KW-1185">Reference proteome</keyword>
<comment type="caution">
    <text evidence="3">The sequence shown here is derived from an EMBL/GenBank/DDBJ whole genome shotgun (WGS) entry which is preliminary data.</text>
</comment>
<evidence type="ECO:0000256" key="1">
    <source>
        <dbReference type="ARBA" id="ARBA00006484"/>
    </source>
</evidence>
<comment type="similarity">
    <text evidence="1">Belongs to the short-chain dehydrogenases/reductases (SDR) family.</text>
</comment>
<sequence>MRRYENRIALLIGAGSGMGRAAALRIAEEGGHVWVADLNEESARAVVDEVTAAGGRGTPVGLDATDVEALRKLYARIEAEHGVLHAVHYQVGIPGPSGLAVDENQWQQVMDVNLKSAYYSATLAFDLLEKAEGKGSITLTSTAAAIIGSARSPLYSMSKGALLPFVRGLAVVGGPRGIRANAVCPGMVETPMLSSFFPGQEDRDSSELMAGFKTGVPLGRGAQPREIGDVIAFLNSDDASYVTGVSIPVDGGVTVL</sequence>
<dbReference type="PANTHER" id="PTHR43669">
    <property type="entry name" value="5-KETO-D-GLUCONATE 5-REDUCTASE"/>
    <property type="match status" value="1"/>
</dbReference>
<dbReference type="InterPro" id="IPR036291">
    <property type="entry name" value="NAD(P)-bd_dom_sf"/>
</dbReference>
<dbReference type="RefSeq" id="WP_343995478.1">
    <property type="nucleotide sequence ID" value="NZ_BAAALG010000011.1"/>
</dbReference>
<evidence type="ECO:0000313" key="4">
    <source>
        <dbReference type="Proteomes" id="UP001501581"/>
    </source>
</evidence>
<proteinExistence type="inferred from homology"/>
<evidence type="ECO:0000256" key="2">
    <source>
        <dbReference type="ARBA" id="ARBA00023002"/>
    </source>
</evidence>
<dbReference type="PANTHER" id="PTHR43669:SF3">
    <property type="entry name" value="ALCOHOL DEHYDROGENASE, PUTATIVE (AFU_ORTHOLOGUE AFUA_3G03445)-RELATED"/>
    <property type="match status" value="1"/>
</dbReference>